<evidence type="ECO:0000259" key="2">
    <source>
        <dbReference type="Pfam" id="PF13386"/>
    </source>
</evidence>
<dbReference type="EMBL" id="JABBXH010000002">
    <property type="protein sequence ID" value="NMP31468.1"/>
    <property type="molecule type" value="Genomic_DNA"/>
</dbReference>
<feature type="transmembrane region" description="Helical" evidence="1">
    <location>
        <begin position="134"/>
        <end position="153"/>
    </location>
</feature>
<reference evidence="3 4" key="1">
    <citation type="submission" date="2020-04" db="EMBL/GenBank/DDBJ databases">
        <title>Thalassotalea sp. M1531, isolated from the surface of marine red alga.</title>
        <authorList>
            <person name="Pang L."/>
            <person name="Lu D.-C."/>
        </authorList>
    </citation>
    <scope>NUCLEOTIDE SEQUENCE [LARGE SCALE GENOMIC DNA]</scope>
    <source>
        <strain evidence="3 4">M1531</strain>
    </source>
</reference>
<comment type="caution">
    <text evidence="3">The sequence shown here is derived from an EMBL/GenBank/DDBJ whole genome shotgun (WGS) entry which is preliminary data.</text>
</comment>
<dbReference type="AlphaFoldDB" id="A0A7Y0LBG3"/>
<proteinExistence type="predicted"/>
<keyword evidence="1" id="KW-1133">Transmembrane helix</keyword>
<protein>
    <submittedName>
        <fullName evidence="3">Sulfite exporter TauE/SafE family protein</fullName>
    </submittedName>
</protein>
<feature type="transmembrane region" description="Helical" evidence="1">
    <location>
        <begin position="84"/>
        <end position="105"/>
    </location>
</feature>
<feature type="domain" description="Urease accessory protein UreH-like transmembrane" evidence="2">
    <location>
        <begin position="8"/>
        <end position="213"/>
    </location>
</feature>
<accession>A0A7Y0LBG3</accession>
<gene>
    <name evidence="3" type="ORF">HII17_07835</name>
</gene>
<name>A0A7Y0LBG3_9GAMM</name>
<feature type="transmembrane region" description="Helical" evidence="1">
    <location>
        <begin position="6"/>
        <end position="34"/>
    </location>
</feature>
<keyword evidence="1" id="KW-0472">Membrane</keyword>
<dbReference type="PANTHER" id="PTHR42208">
    <property type="entry name" value="HEAVY METAL TRANSPORTER-RELATED"/>
    <property type="match status" value="1"/>
</dbReference>
<keyword evidence="4" id="KW-1185">Reference proteome</keyword>
<evidence type="ECO:0000256" key="1">
    <source>
        <dbReference type="SAM" id="Phobius"/>
    </source>
</evidence>
<evidence type="ECO:0000313" key="3">
    <source>
        <dbReference type="EMBL" id="NMP31468.1"/>
    </source>
</evidence>
<sequence>MNIDLLSAFAIGLLGAGHCLTMCGGVSGMLLSALPNQERIRKWPLILSYHAGRILSYSLIGAAVGFTGSLAAKSIGVPLNAMRLISGIFLILLGLYLGQWLFILAKIENAGKFVWQHISPLAKKCLPVDSPTKALSLGLVWGWLPCGLVYSTLTWSVASGSGSQGALIMAAFGLGTLPAMISLSVGVFSVQSLLKSKYFRKTTAILMIVYGMYTVQVAYQAMI</sequence>
<dbReference type="InterPro" id="IPR039447">
    <property type="entry name" value="UreH-like_TM_dom"/>
</dbReference>
<dbReference type="RefSeq" id="WP_169074779.1">
    <property type="nucleotide sequence ID" value="NZ_JABBXH010000002.1"/>
</dbReference>
<dbReference type="PANTHER" id="PTHR42208:SF1">
    <property type="entry name" value="HEAVY METAL TRANSPORTER"/>
    <property type="match status" value="1"/>
</dbReference>
<feature type="transmembrane region" description="Helical" evidence="1">
    <location>
        <begin position="54"/>
        <end position="72"/>
    </location>
</feature>
<evidence type="ECO:0000313" key="4">
    <source>
        <dbReference type="Proteomes" id="UP000568664"/>
    </source>
</evidence>
<organism evidence="3 4">
    <name type="scientific">Thalassotalea algicola</name>
    <dbReference type="NCBI Taxonomy" id="2716224"/>
    <lineage>
        <taxon>Bacteria</taxon>
        <taxon>Pseudomonadati</taxon>
        <taxon>Pseudomonadota</taxon>
        <taxon>Gammaproteobacteria</taxon>
        <taxon>Alteromonadales</taxon>
        <taxon>Colwelliaceae</taxon>
        <taxon>Thalassotalea</taxon>
    </lineage>
</organism>
<dbReference type="Proteomes" id="UP000568664">
    <property type="component" value="Unassembled WGS sequence"/>
</dbReference>
<keyword evidence="1" id="KW-0812">Transmembrane</keyword>
<feature type="transmembrane region" description="Helical" evidence="1">
    <location>
        <begin position="165"/>
        <end position="190"/>
    </location>
</feature>
<dbReference type="Pfam" id="PF13386">
    <property type="entry name" value="DsbD_2"/>
    <property type="match status" value="1"/>
</dbReference>
<feature type="transmembrane region" description="Helical" evidence="1">
    <location>
        <begin position="202"/>
        <end position="222"/>
    </location>
</feature>